<name>A0ABV9CXE5_9ACTN</name>
<dbReference type="Pfam" id="PF00582">
    <property type="entry name" value="Usp"/>
    <property type="match status" value="2"/>
</dbReference>
<evidence type="ECO:0000259" key="2">
    <source>
        <dbReference type="Pfam" id="PF00582"/>
    </source>
</evidence>
<dbReference type="InterPro" id="IPR014729">
    <property type="entry name" value="Rossmann-like_a/b/a_fold"/>
</dbReference>
<accession>A0ABV9CXE5</accession>
<evidence type="ECO:0000313" key="4">
    <source>
        <dbReference type="Proteomes" id="UP001596004"/>
    </source>
</evidence>
<feature type="domain" description="UspA" evidence="2">
    <location>
        <begin position="1"/>
        <end position="140"/>
    </location>
</feature>
<gene>
    <name evidence="3" type="ORF">ACFO60_40620</name>
</gene>
<organism evidence="3 4">
    <name type="scientific">Sphaerisporangium dianthi</name>
    <dbReference type="NCBI Taxonomy" id="1436120"/>
    <lineage>
        <taxon>Bacteria</taxon>
        <taxon>Bacillati</taxon>
        <taxon>Actinomycetota</taxon>
        <taxon>Actinomycetes</taxon>
        <taxon>Streptosporangiales</taxon>
        <taxon>Streptosporangiaceae</taxon>
        <taxon>Sphaerisporangium</taxon>
    </lineage>
</organism>
<dbReference type="RefSeq" id="WP_380852829.1">
    <property type="nucleotide sequence ID" value="NZ_JBHSFP010000086.1"/>
</dbReference>
<dbReference type="Gene3D" id="3.40.50.620">
    <property type="entry name" value="HUPs"/>
    <property type="match status" value="2"/>
</dbReference>
<dbReference type="SUPFAM" id="SSF52402">
    <property type="entry name" value="Adenine nucleotide alpha hydrolases-like"/>
    <property type="match status" value="2"/>
</dbReference>
<comment type="similarity">
    <text evidence="1">Belongs to the universal stress protein A family.</text>
</comment>
<dbReference type="PRINTS" id="PR01438">
    <property type="entry name" value="UNVRSLSTRESS"/>
</dbReference>
<feature type="domain" description="UspA" evidence="2">
    <location>
        <begin position="150"/>
        <end position="283"/>
    </location>
</feature>
<evidence type="ECO:0000313" key="3">
    <source>
        <dbReference type="EMBL" id="MFC4537113.1"/>
    </source>
</evidence>
<dbReference type="PANTHER" id="PTHR46268">
    <property type="entry name" value="STRESS RESPONSE PROTEIN NHAX"/>
    <property type="match status" value="1"/>
</dbReference>
<proteinExistence type="inferred from homology"/>
<protein>
    <submittedName>
        <fullName evidence="3">Universal stress protein</fullName>
    </submittedName>
</protein>
<dbReference type="InterPro" id="IPR006015">
    <property type="entry name" value="Universal_stress_UspA"/>
</dbReference>
<dbReference type="EMBL" id="JBHSFP010000086">
    <property type="protein sequence ID" value="MFC4537113.1"/>
    <property type="molecule type" value="Genomic_DNA"/>
</dbReference>
<dbReference type="Proteomes" id="UP001596004">
    <property type="component" value="Unassembled WGS sequence"/>
</dbReference>
<reference evidence="4" key="1">
    <citation type="journal article" date="2019" name="Int. J. Syst. Evol. Microbiol.">
        <title>The Global Catalogue of Microorganisms (GCM) 10K type strain sequencing project: providing services to taxonomists for standard genome sequencing and annotation.</title>
        <authorList>
            <consortium name="The Broad Institute Genomics Platform"/>
            <consortium name="The Broad Institute Genome Sequencing Center for Infectious Disease"/>
            <person name="Wu L."/>
            <person name="Ma J."/>
        </authorList>
    </citation>
    <scope>NUCLEOTIDE SEQUENCE [LARGE SCALE GENOMIC DNA]</scope>
    <source>
        <strain evidence="4">CGMCC 4.7132</strain>
    </source>
</reference>
<dbReference type="InterPro" id="IPR006016">
    <property type="entry name" value="UspA"/>
</dbReference>
<keyword evidence="4" id="KW-1185">Reference proteome</keyword>
<sequence>MSDRIVVGTDGSAPGTAAVEWAADDAARRGVPLRIVTVVERRPYGIARYPAPPEMADTLVEGAHRVLADAKASARRRSPDIAVAGEIVEGYPAEVLCEQATEATEVVVGSRGLGGFVGALVGSVSGHVAGHARGPVVVVRQGERTEHGEIVVGVDDSPECEPALPYAFTEALLRGAILRAVHAWQLPVHAYAPEVSYDMDDVRRAQQEAVSKKLADVAALYPGVKLIEDVLCAHPADALISASEKADLVVVGSHGRGGVGALLIGSVSRALLHHATCPVAVVRN</sequence>
<comment type="caution">
    <text evidence="3">The sequence shown here is derived from an EMBL/GenBank/DDBJ whole genome shotgun (WGS) entry which is preliminary data.</text>
</comment>
<evidence type="ECO:0000256" key="1">
    <source>
        <dbReference type="ARBA" id="ARBA00008791"/>
    </source>
</evidence>
<dbReference type="PANTHER" id="PTHR46268:SF6">
    <property type="entry name" value="UNIVERSAL STRESS PROTEIN UP12"/>
    <property type="match status" value="1"/>
</dbReference>